<dbReference type="InterPro" id="IPR013561">
    <property type="entry name" value="FilR1_middle_dom"/>
</dbReference>
<protein>
    <submittedName>
        <fullName evidence="2">Transcriptional regulator, ArsR family</fullName>
    </submittedName>
</protein>
<evidence type="ECO:0000313" key="3">
    <source>
        <dbReference type="Proteomes" id="UP000033033"/>
    </source>
</evidence>
<evidence type="ECO:0000259" key="1">
    <source>
        <dbReference type="Pfam" id="PF08350"/>
    </source>
</evidence>
<dbReference type="PATRIC" id="fig|1434108.4.peg.66"/>
<dbReference type="Pfam" id="PF08350">
    <property type="entry name" value="FilR1_middle"/>
    <property type="match status" value="1"/>
</dbReference>
<dbReference type="AlphaFoldDB" id="A0A0E3QRU8"/>
<dbReference type="InterPro" id="IPR036390">
    <property type="entry name" value="WH_DNA-bd_sf"/>
</dbReference>
<feature type="domain" description="Methanogenesis regulatory protein FilR1 middle" evidence="1">
    <location>
        <begin position="139"/>
        <end position="268"/>
    </location>
</feature>
<reference evidence="2 3" key="1">
    <citation type="submission" date="2014-07" db="EMBL/GenBank/DDBJ databases">
        <title>Methanogenic archaea and the global carbon cycle.</title>
        <authorList>
            <person name="Henriksen J.R."/>
            <person name="Luke J."/>
            <person name="Reinhart S."/>
            <person name="Benedict M.N."/>
            <person name="Youngblut N.D."/>
            <person name="Metcalf M.E."/>
            <person name="Whitaker R.J."/>
            <person name="Metcalf W.W."/>
        </authorList>
    </citation>
    <scope>NUCLEOTIDE SEQUENCE [LARGE SCALE GENOMIC DNA]</scope>
    <source>
        <strain evidence="2 3">MS</strain>
    </source>
</reference>
<evidence type="ECO:0000313" key="2">
    <source>
        <dbReference type="EMBL" id="AKB53079.1"/>
    </source>
</evidence>
<accession>A0A0E3QRU8</accession>
<organism evidence="2 3">
    <name type="scientific">Methanosarcina barkeri MS</name>
    <dbReference type="NCBI Taxonomy" id="1434108"/>
    <lineage>
        <taxon>Archaea</taxon>
        <taxon>Methanobacteriati</taxon>
        <taxon>Methanobacteriota</taxon>
        <taxon>Stenosarchaea group</taxon>
        <taxon>Methanomicrobia</taxon>
        <taxon>Methanosarcinales</taxon>
        <taxon>Methanosarcinaceae</taxon>
        <taxon>Methanosarcina</taxon>
    </lineage>
</organism>
<name>A0A0E3QRU8_METBA</name>
<dbReference type="PIRSF" id="PIRSF006692">
    <property type="entry name" value="TF_HTH_AF0396_prd"/>
    <property type="match status" value="1"/>
</dbReference>
<sequence>MNLSQKCMIRKVKSMDKALIDLIFMSQKRKDLLLLLKNGGKPIEEIVNGLNVNPTGMLPQIKKLKDEHLVYQEDREYRLTTLAKILVEKMEPLLDTLQVIEENAEYWQDRDLSELPRTFLERLNELKFCFLVKPDPDNIFEPSSVFLDNIKKSKKILCFSSIFHPVFSEIFLANKDNDTRITLVVTEKICERLKTDFKEELKLYLAREKRKLFICKKEIKIAMLVKTEYFMAADFLTSKGIFDQETIMGFEPAALRWTEDLVLYYKEQAQQI</sequence>
<dbReference type="InterPro" id="IPR016490">
    <property type="entry name" value="Tscrpt_reg_HTH_AF0396-typ3"/>
</dbReference>
<dbReference type="GeneID" id="24843237"/>
<dbReference type="EMBL" id="CP009528">
    <property type="protein sequence ID" value="AKB53079.1"/>
    <property type="molecule type" value="Genomic_DNA"/>
</dbReference>
<proteinExistence type="predicted"/>
<dbReference type="Proteomes" id="UP000033033">
    <property type="component" value="Chromosome"/>
</dbReference>
<keyword evidence="3" id="KW-1185">Reference proteome</keyword>
<dbReference type="KEGG" id="mby:MSBRM_0081"/>
<dbReference type="HOGENOM" id="CLU_062767_1_1_2"/>
<dbReference type="SUPFAM" id="SSF46785">
    <property type="entry name" value="Winged helix' DNA-binding domain"/>
    <property type="match status" value="1"/>
</dbReference>
<gene>
    <name evidence="2" type="ORF">MSBRM_0081</name>
</gene>
<dbReference type="RefSeq" id="WP_230668982.1">
    <property type="nucleotide sequence ID" value="NZ_CP009528.1"/>
</dbReference>